<reference evidence="2" key="2">
    <citation type="submission" date="2015-01" db="EMBL/GenBank/DDBJ databases">
        <title>Evolutionary Origins and Diversification of the Mycorrhizal Mutualists.</title>
        <authorList>
            <consortium name="DOE Joint Genome Institute"/>
            <consortium name="Mycorrhizal Genomics Consortium"/>
            <person name="Kohler A."/>
            <person name="Kuo A."/>
            <person name="Nagy L.G."/>
            <person name="Floudas D."/>
            <person name="Copeland A."/>
            <person name="Barry K.W."/>
            <person name="Cichocki N."/>
            <person name="Veneault-Fourrey C."/>
            <person name="LaButti K."/>
            <person name="Lindquist E.A."/>
            <person name="Lipzen A."/>
            <person name="Lundell T."/>
            <person name="Morin E."/>
            <person name="Murat C."/>
            <person name="Riley R."/>
            <person name="Ohm R."/>
            <person name="Sun H."/>
            <person name="Tunlid A."/>
            <person name="Henrissat B."/>
            <person name="Grigoriev I.V."/>
            <person name="Hibbett D.S."/>
            <person name="Martin F."/>
        </authorList>
    </citation>
    <scope>NUCLEOTIDE SEQUENCE [LARGE SCALE GENOMIC DNA]</scope>
    <source>
        <strain evidence="2">441</strain>
    </source>
</reference>
<name>A0A0C9YKA5_9AGAM</name>
<organism evidence="1 2">
    <name type="scientific">Pisolithus microcarpus 441</name>
    <dbReference type="NCBI Taxonomy" id="765257"/>
    <lineage>
        <taxon>Eukaryota</taxon>
        <taxon>Fungi</taxon>
        <taxon>Dikarya</taxon>
        <taxon>Basidiomycota</taxon>
        <taxon>Agaricomycotina</taxon>
        <taxon>Agaricomycetes</taxon>
        <taxon>Agaricomycetidae</taxon>
        <taxon>Boletales</taxon>
        <taxon>Sclerodermatineae</taxon>
        <taxon>Pisolithaceae</taxon>
        <taxon>Pisolithus</taxon>
    </lineage>
</organism>
<accession>A0A0C9YKA5</accession>
<evidence type="ECO:0000313" key="2">
    <source>
        <dbReference type="Proteomes" id="UP000054018"/>
    </source>
</evidence>
<sequence length="77" mass="9366">MGRAYNFHGSPLPDRHYFVLYVLYGKPAQSNLMLGMSSNLLPAYTKWYRCVTFRFESQITHREYHLTWFYVMKLHER</sequence>
<dbReference type="EMBL" id="KN833945">
    <property type="protein sequence ID" value="KIK14289.1"/>
    <property type="molecule type" value="Genomic_DNA"/>
</dbReference>
<dbReference type="HOGENOM" id="CLU_2639011_0_0_1"/>
<proteinExistence type="predicted"/>
<dbReference type="Proteomes" id="UP000054018">
    <property type="component" value="Unassembled WGS sequence"/>
</dbReference>
<keyword evidence="2" id="KW-1185">Reference proteome</keyword>
<gene>
    <name evidence="1" type="ORF">PISMIDRAFT_357635</name>
</gene>
<dbReference type="AlphaFoldDB" id="A0A0C9YKA5"/>
<evidence type="ECO:0000313" key="1">
    <source>
        <dbReference type="EMBL" id="KIK14289.1"/>
    </source>
</evidence>
<protein>
    <submittedName>
        <fullName evidence="1">Uncharacterized protein</fullName>
    </submittedName>
</protein>
<reference evidence="1 2" key="1">
    <citation type="submission" date="2014-04" db="EMBL/GenBank/DDBJ databases">
        <authorList>
            <consortium name="DOE Joint Genome Institute"/>
            <person name="Kuo A."/>
            <person name="Kohler A."/>
            <person name="Costa M.D."/>
            <person name="Nagy L.G."/>
            <person name="Floudas D."/>
            <person name="Copeland A."/>
            <person name="Barry K.W."/>
            <person name="Cichocki N."/>
            <person name="Veneault-Fourrey C."/>
            <person name="LaButti K."/>
            <person name="Lindquist E.A."/>
            <person name="Lipzen A."/>
            <person name="Lundell T."/>
            <person name="Morin E."/>
            <person name="Murat C."/>
            <person name="Sun H."/>
            <person name="Tunlid A."/>
            <person name="Henrissat B."/>
            <person name="Grigoriev I.V."/>
            <person name="Hibbett D.S."/>
            <person name="Martin F."/>
            <person name="Nordberg H.P."/>
            <person name="Cantor M.N."/>
            <person name="Hua S.X."/>
        </authorList>
    </citation>
    <scope>NUCLEOTIDE SEQUENCE [LARGE SCALE GENOMIC DNA]</scope>
    <source>
        <strain evidence="1 2">441</strain>
    </source>
</reference>